<dbReference type="InterPro" id="IPR029016">
    <property type="entry name" value="GAF-like_dom_sf"/>
</dbReference>
<comment type="catalytic activity">
    <reaction evidence="1">
        <text>ATP + protein L-histidine = ADP + protein N-phospho-L-histidine.</text>
        <dbReference type="EC" id="2.7.13.3"/>
    </reaction>
</comment>
<dbReference type="SMART" id="SM00065">
    <property type="entry name" value="GAF"/>
    <property type="match status" value="1"/>
</dbReference>
<dbReference type="EMBL" id="RCZP01000017">
    <property type="protein sequence ID" value="TPG53423.1"/>
    <property type="molecule type" value="Genomic_DNA"/>
</dbReference>
<comment type="caution">
    <text evidence="10">The sequence shown here is derived from an EMBL/GenBank/DDBJ whole genome shotgun (WGS) entry which is preliminary data.</text>
</comment>
<evidence type="ECO:0000256" key="2">
    <source>
        <dbReference type="ARBA" id="ARBA00012438"/>
    </source>
</evidence>
<dbReference type="AlphaFoldDB" id="A0A502FWV4"/>
<name>A0A502FWV4_9PROT</name>
<dbReference type="InterPro" id="IPR003018">
    <property type="entry name" value="GAF"/>
</dbReference>
<evidence type="ECO:0000256" key="1">
    <source>
        <dbReference type="ARBA" id="ARBA00000085"/>
    </source>
</evidence>
<evidence type="ECO:0000259" key="9">
    <source>
        <dbReference type="SMART" id="SM00911"/>
    </source>
</evidence>
<dbReference type="PANTHER" id="PTHR41523">
    <property type="entry name" value="TWO-COMPONENT SYSTEM SENSOR PROTEIN"/>
    <property type="match status" value="1"/>
</dbReference>
<dbReference type="Pfam" id="PF01590">
    <property type="entry name" value="GAF"/>
    <property type="match status" value="1"/>
</dbReference>
<dbReference type="Pfam" id="PF07536">
    <property type="entry name" value="HWE_HK"/>
    <property type="match status" value="1"/>
</dbReference>
<evidence type="ECO:0000313" key="11">
    <source>
        <dbReference type="Proteomes" id="UP000317078"/>
    </source>
</evidence>
<evidence type="ECO:0000256" key="3">
    <source>
        <dbReference type="ARBA" id="ARBA00022553"/>
    </source>
</evidence>
<evidence type="ECO:0000256" key="6">
    <source>
        <dbReference type="ARBA" id="ARBA00022777"/>
    </source>
</evidence>
<evidence type="ECO:0000313" key="10">
    <source>
        <dbReference type="EMBL" id="TPG53423.1"/>
    </source>
</evidence>
<dbReference type="Gene3D" id="3.30.450.40">
    <property type="match status" value="1"/>
</dbReference>
<proteinExistence type="predicted"/>
<reference evidence="10 11" key="1">
    <citation type="journal article" date="2019" name="Environ. Microbiol.">
        <title>Species interactions and distinct microbial communities in high Arctic permafrost affected cryosols are associated with the CH4 and CO2 gas fluxes.</title>
        <authorList>
            <person name="Altshuler I."/>
            <person name="Hamel J."/>
            <person name="Turney S."/>
            <person name="Magnuson E."/>
            <person name="Levesque R."/>
            <person name="Greer C."/>
            <person name="Whyte L.G."/>
        </authorList>
    </citation>
    <scope>NUCLEOTIDE SEQUENCE [LARGE SCALE GENOMIC DNA]</scope>
    <source>
        <strain evidence="10 11">S9.3B</strain>
    </source>
</reference>
<dbReference type="OrthoDB" id="341208at2"/>
<feature type="domain" description="Signal transduction histidine kinase HWE region" evidence="9">
    <location>
        <begin position="229"/>
        <end position="311"/>
    </location>
</feature>
<accession>A0A502FWV4</accession>
<keyword evidence="11" id="KW-1185">Reference proteome</keyword>
<dbReference type="InterPro" id="IPR011102">
    <property type="entry name" value="Sig_transdc_His_kinase_HWE"/>
</dbReference>
<dbReference type="GO" id="GO:0004673">
    <property type="term" value="F:protein histidine kinase activity"/>
    <property type="evidence" value="ECO:0007669"/>
    <property type="project" value="UniProtKB-EC"/>
</dbReference>
<organism evidence="10 11">
    <name type="scientific">Muricoccus nepalensis</name>
    <dbReference type="NCBI Taxonomy" id="1854500"/>
    <lineage>
        <taxon>Bacteria</taxon>
        <taxon>Pseudomonadati</taxon>
        <taxon>Pseudomonadota</taxon>
        <taxon>Alphaproteobacteria</taxon>
        <taxon>Acetobacterales</taxon>
        <taxon>Roseomonadaceae</taxon>
        <taxon>Muricoccus</taxon>
    </lineage>
</organism>
<gene>
    <name evidence="10" type="ORF">EAH89_16905</name>
</gene>
<dbReference type="SUPFAM" id="SSF55781">
    <property type="entry name" value="GAF domain-like"/>
    <property type="match status" value="1"/>
</dbReference>
<evidence type="ECO:0000259" key="8">
    <source>
        <dbReference type="SMART" id="SM00065"/>
    </source>
</evidence>
<dbReference type="RefSeq" id="WP_140884903.1">
    <property type="nucleotide sequence ID" value="NZ_RCZP01000017.1"/>
</dbReference>
<evidence type="ECO:0000256" key="7">
    <source>
        <dbReference type="ARBA" id="ARBA00022840"/>
    </source>
</evidence>
<sequence>MPVTARQDATALPCEVVLAPGDGHAAGHDERDERLRHQIALARFGELALRSEDLDEILTEACRLVAEALCLDLAKVVELQSGGRTLLVRAGIGWASDVVGVVTLPLDEASPESLAITTGEPVISPDIHQETRFQYPDFLRKNGVQAVANVAIIGSKDHPEFGLLQVDSRTPREFTSNDVIFLRGYANLLAAAVDRLRVLGETRERSAELERRVAEAKAAAERQAFLARELDHRAKNMLAVVHAVLHLTRADDIPSFIRIIDGRVAALARAQTLLAADRWSGADLHAVLRGEFDSYVDGEGPGPRVTLRGPPVALPAGAAQPFSMAVHELATNAVKYGGLSTPSGHLDITWHREGPPGDFLRMRWTESGGPRVKGPPDRQGFGSRLLSSTLRSQLRGTLLMTWEATGIVCDLALPLSASFDKL</sequence>
<dbReference type="PANTHER" id="PTHR41523:SF8">
    <property type="entry name" value="ETHYLENE RESPONSE SENSOR PROTEIN"/>
    <property type="match status" value="1"/>
</dbReference>
<keyword evidence="6" id="KW-0418">Kinase</keyword>
<evidence type="ECO:0000256" key="4">
    <source>
        <dbReference type="ARBA" id="ARBA00022679"/>
    </source>
</evidence>
<dbReference type="GO" id="GO:0005524">
    <property type="term" value="F:ATP binding"/>
    <property type="evidence" value="ECO:0007669"/>
    <property type="project" value="UniProtKB-KW"/>
</dbReference>
<keyword evidence="3" id="KW-0597">Phosphoprotein</keyword>
<dbReference type="SMART" id="SM00911">
    <property type="entry name" value="HWE_HK"/>
    <property type="match status" value="1"/>
</dbReference>
<dbReference type="InterPro" id="IPR036890">
    <property type="entry name" value="HATPase_C_sf"/>
</dbReference>
<keyword evidence="4" id="KW-0808">Transferase</keyword>
<dbReference type="Proteomes" id="UP000317078">
    <property type="component" value="Unassembled WGS sequence"/>
</dbReference>
<keyword evidence="7" id="KW-0067">ATP-binding</keyword>
<feature type="domain" description="GAF" evidence="8">
    <location>
        <begin position="53"/>
        <end position="203"/>
    </location>
</feature>
<keyword evidence="5" id="KW-0547">Nucleotide-binding</keyword>
<dbReference type="EC" id="2.7.13.3" evidence="2"/>
<protein>
    <recommendedName>
        <fullName evidence="2">histidine kinase</fullName>
        <ecNumber evidence="2">2.7.13.3</ecNumber>
    </recommendedName>
</protein>
<dbReference type="Gene3D" id="3.30.565.10">
    <property type="entry name" value="Histidine kinase-like ATPase, C-terminal domain"/>
    <property type="match status" value="1"/>
</dbReference>
<evidence type="ECO:0000256" key="5">
    <source>
        <dbReference type="ARBA" id="ARBA00022741"/>
    </source>
</evidence>